<name>A0A4R4E357_9BACL</name>
<gene>
    <name evidence="1" type="ORF">E0485_21295</name>
</gene>
<proteinExistence type="predicted"/>
<protein>
    <submittedName>
        <fullName evidence="1">Uncharacterized protein</fullName>
    </submittedName>
</protein>
<sequence>MLVQDCLKGSRSRLPFFIKLTGHDSAAMELAQQIGQTHGELHHYGSPIYSIFMLAMDNA</sequence>
<comment type="caution">
    <text evidence="1">The sequence shown here is derived from an EMBL/GenBank/DDBJ whole genome shotgun (WGS) entry which is preliminary data.</text>
</comment>
<dbReference type="EMBL" id="SKFG01000033">
    <property type="protein sequence ID" value="TCZ73233.1"/>
    <property type="molecule type" value="Genomic_DNA"/>
</dbReference>
<evidence type="ECO:0000313" key="2">
    <source>
        <dbReference type="Proteomes" id="UP000295418"/>
    </source>
</evidence>
<evidence type="ECO:0000313" key="1">
    <source>
        <dbReference type="EMBL" id="TCZ73233.1"/>
    </source>
</evidence>
<dbReference type="RefSeq" id="WP_132420089.1">
    <property type="nucleotide sequence ID" value="NZ_SKFG01000033.1"/>
</dbReference>
<organism evidence="1 2">
    <name type="scientific">Paenibacillus albiflavus</name>
    <dbReference type="NCBI Taxonomy" id="2545760"/>
    <lineage>
        <taxon>Bacteria</taxon>
        <taxon>Bacillati</taxon>
        <taxon>Bacillota</taxon>
        <taxon>Bacilli</taxon>
        <taxon>Bacillales</taxon>
        <taxon>Paenibacillaceae</taxon>
        <taxon>Paenibacillus</taxon>
    </lineage>
</organism>
<dbReference type="Proteomes" id="UP000295418">
    <property type="component" value="Unassembled WGS sequence"/>
</dbReference>
<accession>A0A4R4E357</accession>
<dbReference type="AlphaFoldDB" id="A0A4R4E357"/>
<reference evidence="1 2" key="1">
    <citation type="submission" date="2019-03" db="EMBL/GenBank/DDBJ databases">
        <authorList>
            <person name="Kim M.K.M."/>
        </authorList>
    </citation>
    <scope>NUCLEOTIDE SEQUENCE [LARGE SCALE GENOMIC DNA]</scope>
    <source>
        <strain evidence="1 2">18JY21-1</strain>
    </source>
</reference>
<keyword evidence="2" id="KW-1185">Reference proteome</keyword>